<dbReference type="Proteomes" id="UP000267096">
    <property type="component" value="Unassembled WGS sequence"/>
</dbReference>
<gene>
    <name evidence="1" type="ORF">ASIM_LOCUS10446</name>
</gene>
<dbReference type="AlphaFoldDB" id="A0A0M3JSE2"/>
<name>A0A0M3JSE2_ANISI</name>
<reference evidence="1 2" key="2">
    <citation type="submission" date="2018-11" db="EMBL/GenBank/DDBJ databases">
        <authorList>
            <consortium name="Pathogen Informatics"/>
        </authorList>
    </citation>
    <scope>NUCLEOTIDE SEQUENCE [LARGE SCALE GENOMIC DNA]</scope>
</reference>
<evidence type="ECO:0000313" key="3">
    <source>
        <dbReference type="WBParaSite" id="ASIM_0001088801-mRNA-1"/>
    </source>
</evidence>
<sequence length="253" mass="28867">MLEESFVDCDPYQESYSTVSSATASSTILLSEVQILFIFCICAQKSHLLKTGVYCVQFRKSVIERAGNPSAFTITRPHSSIAEPTQPSYNVPNLSELAYRAINADRNEVNYPTNFIFERCKTTRRPYASSVTHRRNVVYCKHCKLLFYERNDFYEHFKQSSCAMPACAEDIIHVQCRGAECIPAEYEYGRRSCLITLQSNATMECTACGLSSREFSSCADFHRHLFNCDSTTINQQIKQSRNVTNYNSQQITH</sequence>
<dbReference type="WBParaSite" id="ASIM_0001088801-mRNA-1">
    <property type="protein sequence ID" value="ASIM_0001088801-mRNA-1"/>
    <property type="gene ID" value="ASIM_0001088801"/>
</dbReference>
<dbReference type="OrthoDB" id="10495248at2759"/>
<dbReference type="EMBL" id="UYRR01030999">
    <property type="protein sequence ID" value="VDK42994.1"/>
    <property type="molecule type" value="Genomic_DNA"/>
</dbReference>
<evidence type="ECO:0000313" key="2">
    <source>
        <dbReference type="Proteomes" id="UP000267096"/>
    </source>
</evidence>
<evidence type="ECO:0000313" key="1">
    <source>
        <dbReference type="EMBL" id="VDK42994.1"/>
    </source>
</evidence>
<proteinExistence type="predicted"/>
<organism evidence="3">
    <name type="scientific">Anisakis simplex</name>
    <name type="common">Herring worm</name>
    <dbReference type="NCBI Taxonomy" id="6269"/>
    <lineage>
        <taxon>Eukaryota</taxon>
        <taxon>Metazoa</taxon>
        <taxon>Ecdysozoa</taxon>
        <taxon>Nematoda</taxon>
        <taxon>Chromadorea</taxon>
        <taxon>Rhabditida</taxon>
        <taxon>Spirurina</taxon>
        <taxon>Ascaridomorpha</taxon>
        <taxon>Ascaridoidea</taxon>
        <taxon>Anisakidae</taxon>
        <taxon>Anisakis</taxon>
        <taxon>Anisakis simplex complex</taxon>
    </lineage>
</organism>
<protein>
    <submittedName>
        <fullName evidence="3">C2H2-type domain-containing protein</fullName>
    </submittedName>
</protein>
<accession>A0A0M3JSE2</accession>
<reference evidence="3" key="1">
    <citation type="submission" date="2016-04" db="UniProtKB">
        <authorList>
            <consortium name="WormBaseParasite"/>
        </authorList>
    </citation>
    <scope>IDENTIFICATION</scope>
</reference>
<keyword evidence="2" id="KW-1185">Reference proteome</keyword>